<organism evidence="11 12">
    <name type="scientific">Leifsonia naganoensis</name>
    <dbReference type="NCBI Taxonomy" id="150025"/>
    <lineage>
        <taxon>Bacteria</taxon>
        <taxon>Bacillati</taxon>
        <taxon>Actinomycetota</taxon>
        <taxon>Actinomycetes</taxon>
        <taxon>Micrococcales</taxon>
        <taxon>Microbacteriaceae</taxon>
        <taxon>Leifsonia</taxon>
    </lineage>
</organism>
<dbReference type="GO" id="GO:0005886">
    <property type="term" value="C:plasma membrane"/>
    <property type="evidence" value="ECO:0007669"/>
    <property type="project" value="TreeGrafter"/>
</dbReference>
<keyword evidence="3 11" id="KW-0132">Cell division</keyword>
<keyword evidence="2" id="KW-1003">Cell membrane</keyword>
<dbReference type="Proteomes" id="UP000521075">
    <property type="component" value="Unassembled WGS sequence"/>
</dbReference>
<keyword evidence="6 9" id="KW-0472">Membrane</keyword>
<name>A0A853DV80_9MICO</name>
<dbReference type="Gene3D" id="3.10.20.310">
    <property type="entry name" value="membrane protein fhac"/>
    <property type="match status" value="1"/>
</dbReference>
<feature type="region of interest" description="Disordered" evidence="8">
    <location>
        <begin position="1"/>
        <end position="96"/>
    </location>
</feature>
<dbReference type="PROSITE" id="PS51779">
    <property type="entry name" value="POTRA"/>
    <property type="match status" value="1"/>
</dbReference>
<accession>A0A853DV80</accession>
<feature type="compositionally biased region" description="Basic and acidic residues" evidence="8">
    <location>
        <begin position="1"/>
        <end position="10"/>
    </location>
</feature>
<dbReference type="EMBL" id="JACCHJ010000001">
    <property type="protein sequence ID" value="NYK11459.1"/>
    <property type="molecule type" value="Genomic_DNA"/>
</dbReference>
<sequence>MKRPQGHDRTPGQTPPAAQPPAPETERRASAPRATTSPAVTEPIPIVSAPVSAPAEERRPARAERPASSEHPEPGTGTRSAADTSPYDRLPSNRDISKALRAARKERKRVERGEVRRFTKRSRRRRQAWLGAAGVALALVLGVTLLAFSPVLALKHIEVTGASRLDPKDIAAKLGDQLGKPLPLLDQAGISHDLAAFPLIRSYTVESHPPDTIVVRVVERQPIGAIQKGAAFTLVDAAKVPISSSATRPDGFPLIAAGGASAENDADSAFAAAASVLSALPAATLAQVDTISATTKDDVSFTLRGSGATVVWGSAEDSDLKAADLAALLVGAAGANHYDVSSPHSVTTG</sequence>
<feature type="transmembrane region" description="Helical" evidence="9">
    <location>
        <begin position="128"/>
        <end position="148"/>
    </location>
</feature>
<evidence type="ECO:0000259" key="10">
    <source>
        <dbReference type="PROSITE" id="PS51779"/>
    </source>
</evidence>
<keyword evidence="12" id="KW-1185">Reference proteome</keyword>
<feature type="compositionally biased region" description="Pro residues" evidence="8">
    <location>
        <begin position="13"/>
        <end position="23"/>
    </location>
</feature>
<dbReference type="Pfam" id="PF08478">
    <property type="entry name" value="POTRA_1"/>
    <property type="match status" value="1"/>
</dbReference>
<dbReference type="RefSeq" id="WP_179701924.1">
    <property type="nucleotide sequence ID" value="NZ_BAAAHA010000001.1"/>
</dbReference>
<feature type="compositionally biased region" description="Basic and acidic residues" evidence="8">
    <location>
        <begin position="55"/>
        <end position="73"/>
    </location>
</feature>
<evidence type="ECO:0000313" key="11">
    <source>
        <dbReference type="EMBL" id="NYK11459.1"/>
    </source>
</evidence>
<comment type="subcellular location">
    <subcellularLocation>
        <location evidence="1">Membrane</location>
    </subcellularLocation>
</comment>
<reference evidence="11 12" key="1">
    <citation type="submission" date="2020-07" db="EMBL/GenBank/DDBJ databases">
        <title>Sequencing the genomes of 1000 actinobacteria strains.</title>
        <authorList>
            <person name="Klenk H.-P."/>
        </authorList>
    </citation>
    <scope>NUCLEOTIDE SEQUENCE [LARGE SCALE GENOMIC DNA]</scope>
    <source>
        <strain evidence="11 12">DSM 15166</strain>
    </source>
</reference>
<evidence type="ECO:0000256" key="8">
    <source>
        <dbReference type="SAM" id="MobiDB-lite"/>
    </source>
</evidence>
<gene>
    <name evidence="11" type="ORF">HNR14_003340</name>
</gene>
<keyword evidence="7" id="KW-0131">Cell cycle</keyword>
<evidence type="ECO:0000256" key="9">
    <source>
        <dbReference type="SAM" id="Phobius"/>
    </source>
</evidence>
<evidence type="ECO:0000256" key="3">
    <source>
        <dbReference type="ARBA" id="ARBA00022618"/>
    </source>
</evidence>
<evidence type="ECO:0000256" key="2">
    <source>
        <dbReference type="ARBA" id="ARBA00022475"/>
    </source>
</evidence>
<dbReference type="PANTHER" id="PTHR37820">
    <property type="entry name" value="CELL DIVISION PROTEIN DIVIB"/>
    <property type="match status" value="1"/>
</dbReference>
<keyword evidence="4 9" id="KW-0812">Transmembrane</keyword>
<evidence type="ECO:0000256" key="6">
    <source>
        <dbReference type="ARBA" id="ARBA00023136"/>
    </source>
</evidence>
<dbReference type="InterPro" id="IPR034746">
    <property type="entry name" value="POTRA"/>
</dbReference>
<dbReference type="NCBIfam" id="NF004039">
    <property type="entry name" value="PRK05529.1"/>
    <property type="match status" value="1"/>
</dbReference>
<feature type="domain" description="POTRA" evidence="10">
    <location>
        <begin position="152"/>
        <end position="220"/>
    </location>
</feature>
<proteinExistence type="predicted"/>
<dbReference type="InterPro" id="IPR013685">
    <property type="entry name" value="POTRA_FtsQ_type"/>
</dbReference>
<evidence type="ECO:0000256" key="1">
    <source>
        <dbReference type="ARBA" id="ARBA00004370"/>
    </source>
</evidence>
<protein>
    <submittedName>
        <fullName evidence="11">Cell division protein FtsQ</fullName>
    </submittedName>
</protein>
<comment type="caution">
    <text evidence="11">The sequence shown here is derived from an EMBL/GenBank/DDBJ whole genome shotgun (WGS) entry which is preliminary data.</text>
</comment>
<keyword evidence="5 9" id="KW-1133">Transmembrane helix</keyword>
<dbReference type="AlphaFoldDB" id="A0A853DV80"/>
<evidence type="ECO:0000256" key="7">
    <source>
        <dbReference type="ARBA" id="ARBA00023306"/>
    </source>
</evidence>
<dbReference type="InterPro" id="IPR050487">
    <property type="entry name" value="FtsQ_DivIB"/>
</dbReference>
<dbReference type="PANTHER" id="PTHR37820:SF1">
    <property type="entry name" value="CELL DIVISION PROTEIN FTSQ"/>
    <property type="match status" value="1"/>
</dbReference>
<evidence type="ECO:0000256" key="5">
    <source>
        <dbReference type="ARBA" id="ARBA00022989"/>
    </source>
</evidence>
<evidence type="ECO:0000313" key="12">
    <source>
        <dbReference type="Proteomes" id="UP000521075"/>
    </source>
</evidence>
<evidence type="ECO:0000256" key="4">
    <source>
        <dbReference type="ARBA" id="ARBA00022692"/>
    </source>
</evidence>
<dbReference type="GO" id="GO:0051301">
    <property type="term" value="P:cell division"/>
    <property type="evidence" value="ECO:0007669"/>
    <property type="project" value="UniProtKB-KW"/>
</dbReference>